<keyword evidence="9" id="KW-1185">Reference proteome</keyword>
<dbReference type="AlphaFoldDB" id="A0AAP2ZBF5"/>
<evidence type="ECO:0000313" key="8">
    <source>
        <dbReference type="EMBL" id="MCU4754141.1"/>
    </source>
</evidence>
<gene>
    <name evidence="8" type="ORF">OB919_19520</name>
</gene>
<dbReference type="PANTHER" id="PTHR11002:SF76">
    <property type="entry name" value="CARBONIC ANHYDRASE"/>
    <property type="match status" value="1"/>
</dbReference>
<dbReference type="Gene3D" id="3.40.1050.10">
    <property type="entry name" value="Carbonic anhydrase"/>
    <property type="match status" value="1"/>
</dbReference>
<dbReference type="Proteomes" id="UP001321047">
    <property type="component" value="Unassembled WGS sequence"/>
</dbReference>
<accession>A0AAP2ZBF5</accession>
<dbReference type="SUPFAM" id="SSF53056">
    <property type="entry name" value="beta-carbonic anhydrase, cab"/>
    <property type="match status" value="1"/>
</dbReference>
<feature type="binding site" evidence="7">
    <location>
        <position position="118"/>
    </location>
    <ligand>
        <name>Zn(2+)</name>
        <dbReference type="ChEBI" id="CHEBI:29105"/>
    </ligand>
</feature>
<evidence type="ECO:0000256" key="2">
    <source>
        <dbReference type="ARBA" id="ARBA00012925"/>
    </source>
</evidence>
<evidence type="ECO:0000256" key="5">
    <source>
        <dbReference type="ARBA" id="ARBA00023239"/>
    </source>
</evidence>
<proteinExistence type="inferred from homology"/>
<dbReference type="EMBL" id="JAOPJZ010000030">
    <property type="protein sequence ID" value="MCU4754141.1"/>
    <property type="molecule type" value="Genomic_DNA"/>
</dbReference>
<dbReference type="InterPro" id="IPR001765">
    <property type="entry name" value="Carbonic_anhydrase"/>
</dbReference>
<evidence type="ECO:0000256" key="7">
    <source>
        <dbReference type="PIRSR" id="PIRSR601765-2"/>
    </source>
</evidence>
<reference evidence="8 9" key="1">
    <citation type="submission" date="2022-09" db="EMBL/GenBank/DDBJ databases">
        <title>Enrichment on poylsaccharides allowed isolation of novel metabolic and taxonomic groups of Haloarchaea.</title>
        <authorList>
            <person name="Sorokin D.Y."/>
            <person name="Elcheninov A.G."/>
            <person name="Khizhniak T.V."/>
            <person name="Kolganova T.V."/>
            <person name="Kublanov I.V."/>
        </authorList>
    </citation>
    <scope>NUCLEOTIDE SEQUENCE [LARGE SCALE GENOMIC DNA]</scope>
    <source>
        <strain evidence="8 9">AArc-curdl1</strain>
    </source>
</reference>
<dbReference type="InterPro" id="IPR036874">
    <property type="entry name" value="Carbonic_anhydrase_sf"/>
</dbReference>
<comment type="caution">
    <text evidence="8">The sequence shown here is derived from an EMBL/GenBank/DDBJ whole genome shotgun (WGS) entry which is preliminary data.</text>
</comment>
<keyword evidence="4 7" id="KW-0862">Zinc</keyword>
<dbReference type="GO" id="GO:0008270">
    <property type="term" value="F:zinc ion binding"/>
    <property type="evidence" value="ECO:0007669"/>
    <property type="project" value="InterPro"/>
</dbReference>
<evidence type="ECO:0000313" key="9">
    <source>
        <dbReference type="Proteomes" id="UP001321047"/>
    </source>
</evidence>
<dbReference type="SMART" id="SM00947">
    <property type="entry name" value="Pro_CA"/>
    <property type="match status" value="1"/>
</dbReference>
<evidence type="ECO:0000256" key="1">
    <source>
        <dbReference type="ARBA" id="ARBA00006217"/>
    </source>
</evidence>
<evidence type="ECO:0000256" key="3">
    <source>
        <dbReference type="ARBA" id="ARBA00022723"/>
    </source>
</evidence>
<evidence type="ECO:0000256" key="6">
    <source>
        <dbReference type="ARBA" id="ARBA00048348"/>
    </source>
</evidence>
<feature type="binding site" evidence="7">
    <location>
        <position position="55"/>
    </location>
    <ligand>
        <name>Zn(2+)</name>
        <dbReference type="ChEBI" id="CHEBI:29105"/>
    </ligand>
</feature>
<keyword evidence="5" id="KW-0456">Lyase</keyword>
<feature type="binding site" evidence="7">
    <location>
        <position position="115"/>
    </location>
    <ligand>
        <name>Zn(2+)</name>
        <dbReference type="ChEBI" id="CHEBI:29105"/>
    </ligand>
</feature>
<dbReference type="EC" id="4.2.1.1" evidence="2"/>
<dbReference type="GO" id="GO:0004089">
    <property type="term" value="F:carbonate dehydratase activity"/>
    <property type="evidence" value="ECO:0007669"/>
    <property type="project" value="UniProtKB-EC"/>
</dbReference>
<dbReference type="PANTHER" id="PTHR11002">
    <property type="entry name" value="CARBONIC ANHYDRASE"/>
    <property type="match status" value="1"/>
</dbReference>
<keyword evidence="3 7" id="KW-0479">Metal-binding</keyword>
<protein>
    <recommendedName>
        <fullName evidence="2">carbonic anhydrase</fullName>
        <ecNumber evidence="2">4.2.1.1</ecNumber>
    </recommendedName>
</protein>
<dbReference type="RefSeq" id="WP_342810444.1">
    <property type="nucleotide sequence ID" value="NZ_JAOPJZ010000030.1"/>
</dbReference>
<organism evidence="8 9">
    <name type="scientific">Natronosalvus hydrolyticus</name>
    <dbReference type="NCBI Taxonomy" id="2979988"/>
    <lineage>
        <taxon>Archaea</taxon>
        <taxon>Methanobacteriati</taxon>
        <taxon>Methanobacteriota</taxon>
        <taxon>Stenosarchaea group</taxon>
        <taxon>Halobacteria</taxon>
        <taxon>Halobacteriales</taxon>
        <taxon>Natrialbaceae</taxon>
        <taxon>Natronosalvus</taxon>
    </lineage>
</organism>
<dbReference type="Pfam" id="PF00484">
    <property type="entry name" value="Pro_CA"/>
    <property type="match status" value="1"/>
</dbReference>
<evidence type="ECO:0000256" key="4">
    <source>
        <dbReference type="ARBA" id="ARBA00022833"/>
    </source>
</evidence>
<comment type="similarity">
    <text evidence="1">Belongs to the beta-class carbonic anhydrase family.</text>
</comment>
<comment type="cofactor">
    <cofactor evidence="7">
        <name>Zn(2+)</name>
        <dbReference type="ChEBI" id="CHEBI:29105"/>
    </cofactor>
    <text evidence="7">Binds 1 zinc ion per subunit.</text>
</comment>
<name>A0AAP2ZBF5_9EURY</name>
<sequence>MCPPKDSTADDSTDEVSSTLLELLEGNDQHVAGLEDDYFDGLQSKQRPDVVSICCSDSRVSQEGMWALDRPGAVFTPSNIGNQAWDDHEGERIVDGSLLYPVHYAGTEAIAVVGHTGCGAVTAAYQVATGSDLPEPVGVGKWVDMLVPVIEEGLESDLVDTEDETTGDSLEEFEIVNQLVEYNVDYQVSFLAESDDVPEGVDTFGFVYDFHGVYGDGQGRAYLVNYNGETKPSAIEAMLPDGHAGVTRSLLY</sequence>
<comment type="catalytic activity">
    <reaction evidence="6">
        <text>hydrogencarbonate + H(+) = CO2 + H2O</text>
        <dbReference type="Rhea" id="RHEA:10748"/>
        <dbReference type="ChEBI" id="CHEBI:15377"/>
        <dbReference type="ChEBI" id="CHEBI:15378"/>
        <dbReference type="ChEBI" id="CHEBI:16526"/>
        <dbReference type="ChEBI" id="CHEBI:17544"/>
        <dbReference type="EC" id="4.2.1.1"/>
    </reaction>
</comment>